<dbReference type="OrthoDB" id="1612078at2759"/>
<reference evidence="3" key="1">
    <citation type="journal article" date="2020" name="Stud. Mycol.">
        <title>101 Dothideomycetes genomes: a test case for predicting lifestyles and emergence of pathogens.</title>
        <authorList>
            <person name="Haridas S."/>
            <person name="Albert R."/>
            <person name="Binder M."/>
            <person name="Bloem J."/>
            <person name="Labutti K."/>
            <person name="Salamov A."/>
            <person name="Andreopoulos B."/>
            <person name="Baker S."/>
            <person name="Barry K."/>
            <person name="Bills G."/>
            <person name="Bluhm B."/>
            <person name="Cannon C."/>
            <person name="Castanera R."/>
            <person name="Culley D."/>
            <person name="Daum C."/>
            <person name="Ezra D."/>
            <person name="Gonzalez J."/>
            <person name="Henrissat B."/>
            <person name="Kuo A."/>
            <person name="Liang C."/>
            <person name="Lipzen A."/>
            <person name="Lutzoni F."/>
            <person name="Magnuson J."/>
            <person name="Mondo S."/>
            <person name="Nolan M."/>
            <person name="Ohm R."/>
            <person name="Pangilinan J."/>
            <person name="Park H.-J."/>
            <person name="Ramirez L."/>
            <person name="Alfaro M."/>
            <person name="Sun H."/>
            <person name="Tritt A."/>
            <person name="Yoshinaga Y."/>
            <person name="Zwiers L.-H."/>
            <person name="Turgeon B."/>
            <person name="Goodwin S."/>
            <person name="Spatafora J."/>
            <person name="Crous P."/>
            <person name="Grigoriev I."/>
        </authorList>
    </citation>
    <scope>NUCLEOTIDE SEQUENCE</scope>
    <source>
        <strain evidence="3">ATCC 16933</strain>
    </source>
</reference>
<evidence type="ECO:0000313" key="3">
    <source>
        <dbReference type="EMBL" id="KAF2461261.1"/>
    </source>
</evidence>
<dbReference type="InterPro" id="IPR021102">
    <property type="entry name" value="PNGase_A"/>
</dbReference>
<sequence length="916" mass="98892">MPPAGVLDFLRPWSRLVLILSLVCYAIVSYSTSLHRSALLSSATFANQASQSMLVPLLDVFQVSPPVAAPAPDLGCVQTLMVHSFAFSYGQPFVGFYDPPSCHFNRVSFNFTVTSAGRQFDRLGLMYLNDTEVFRTSTAEPTQDGIIWTYTKDVSDYLTLFKDPQKIIFDLGNLIDDTYTAPFNTTLAATFFTAEDAHPADIIVPISGRNSSDDAPSAFMVPEQSAANAVTLPRNVRRAVFSIAACGQQAEEFWWSNVLSSETATFPQTGDLYGFSPFRELQLYIDGMVAGVAWPFPIIFTGGVVPGFWRPIVGIDAFDLKEDEIDITPFVPLLADGKLHTFEIKVAGIEDDGHSNGAVVTSVGDYWVVTGKILLWLGPDDWIATGSRPIITALPPAIELGSSVGKSANGTNETLAYSVRVERNFAVESTVDFPDGPQLAVWRQRLGFANDGALSLAGVAQRTRQETHGAAHASPAGFARQFAYPLAVDSVYDQQPNNGNLSIWATMDRGKHVDTYREWADAGRWLAAQDEGDGDGDGAGQQWDVTTEIDLVETRQNGSAAYLNVPAIRTSFTSGATEQAFRQEHTRESLDGGRTDSYWRHVLAVNGSVVYDEGSDARPGSATSSGVGLGAVEGEQEDLARRDAWSMLGLQSVGNEELSVERTDSRAALSQAGRAAMERFGHDYSVVLIRNCADDDDTGDGASAVRVVSARDARARIDHHPRPGCRLAHPRPRRRVAVHLAGTCGGDEGYTCTGPPGELDGPYRPCCGANCSFTPAMCADGCGCQVDFGDCKTPPADFGDTGTGTLSLSYGPEATDLALIPSYYSVPRAGSGRATVQWQCHQRHSTPVPASALSGAPQPFIPPAPMIPPLMLQMSSDDSSWPTGEPDEPLSPPALLAATRRTWWDGLQEEEHRMQD</sequence>
<dbReference type="InterPro" id="IPR056948">
    <property type="entry name" value="PNGaseA_N"/>
</dbReference>
<keyword evidence="4" id="KW-1185">Reference proteome</keyword>
<gene>
    <name evidence="3" type="ORF">BDY21DRAFT_368530</name>
</gene>
<accession>A0A6A6PBA3</accession>
<dbReference type="Pfam" id="PF25156">
    <property type="entry name" value="PNGase_A_C"/>
    <property type="match status" value="1"/>
</dbReference>
<dbReference type="EMBL" id="MU001671">
    <property type="protein sequence ID" value="KAF2461261.1"/>
    <property type="molecule type" value="Genomic_DNA"/>
</dbReference>
<proteinExistence type="predicted"/>
<dbReference type="AlphaFoldDB" id="A0A6A6PBA3"/>
<name>A0A6A6PBA3_9PEZI</name>
<evidence type="ECO:0000256" key="1">
    <source>
        <dbReference type="SAM" id="MobiDB-lite"/>
    </source>
</evidence>
<dbReference type="Pfam" id="PF12222">
    <property type="entry name" value="PNGaseA"/>
    <property type="match status" value="1"/>
</dbReference>
<protein>
    <submittedName>
        <fullName evidence="3">Peptide N-acetyl-beta-D-glucosaminyl asparaginase amidase A-domain-containing protein</fullName>
    </submittedName>
</protein>
<dbReference type="PANTHER" id="PTHR31104">
    <property type="entry name" value="PEPTIDE-N4-(N-ACETYL-BETA-GLUCOSAMINYL)ASPARAGINE AMIDASE A PROTEIN"/>
    <property type="match status" value="1"/>
</dbReference>
<evidence type="ECO:0000259" key="2">
    <source>
        <dbReference type="Pfam" id="PF12222"/>
    </source>
</evidence>
<dbReference type="Proteomes" id="UP000799766">
    <property type="component" value="Unassembled WGS sequence"/>
</dbReference>
<evidence type="ECO:0000313" key="4">
    <source>
        <dbReference type="Proteomes" id="UP000799766"/>
    </source>
</evidence>
<organism evidence="3 4">
    <name type="scientific">Lineolata rhizophorae</name>
    <dbReference type="NCBI Taxonomy" id="578093"/>
    <lineage>
        <taxon>Eukaryota</taxon>
        <taxon>Fungi</taxon>
        <taxon>Dikarya</taxon>
        <taxon>Ascomycota</taxon>
        <taxon>Pezizomycotina</taxon>
        <taxon>Dothideomycetes</taxon>
        <taxon>Dothideomycetes incertae sedis</taxon>
        <taxon>Lineolatales</taxon>
        <taxon>Lineolataceae</taxon>
        <taxon>Lineolata</taxon>
    </lineage>
</organism>
<feature type="domain" description="Peptide N-acetyl-beta-D-glucosaminyl asparaginase amidase A N-terminal" evidence="2">
    <location>
        <begin position="75"/>
        <end position="381"/>
    </location>
</feature>
<feature type="region of interest" description="Disordered" evidence="1">
    <location>
        <begin position="874"/>
        <end position="896"/>
    </location>
</feature>